<dbReference type="InterPro" id="IPR001128">
    <property type="entry name" value="Cyt_P450"/>
</dbReference>
<evidence type="ECO:0000256" key="10">
    <source>
        <dbReference type="SAM" id="Phobius"/>
    </source>
</evidence>
<feature type="non-terminal residue" evidence="11">
    <location>
        <position position="533"/>
    </location>
</feature>
<feature type="transmembrane region" description="Helical" evidence="10">
    <location>
        <begin position="6"/>
        <end position="21"/>
    </location>
</feature>
<evidence type="ECO:0000256" key="6">
    <source>
        <dbReference type="ARBA" id="ARBA00023033"/>
    </source>
</evidence>
<keyword evidence="10" id="KW-0472">Membrane</keyword>
<dbReference type="InterPro" id="IPR050705">
    <property type="entry name" value="Cytochrome_P450_3A"/>
</dbReference>
<dbReference type="PANTHER" id="PTHR24302:SF15">
    <property type="entry name" value="FATTY-ACID PEROXYGENASE"/>
    <property type="match status" value="1"/>
</dbReference>
<evidence type="ECO:0000313" key="12">
    <source>
        <dbReference type="Proteomes" id="UP000054359"/>
    </source>
</evidence>
<dbReference type="InterPro" id="IPR017972">
    <property type="entry name" value="Cyt_P450_CS"/>
</dbReference>
<dbReference type="CDD" id="cd11055">
    <property type="entry name" value="CYP3A-like"/>
    <property type="match status" value="1"/>
</dbReference>
<dbReference type="InterPro" id="IPR002401">
    <property type="entry name" value="Cyt_P450_E_grp-I"/>
</dbReference>
<evidence type="ECO:0000256" key="3">
    <source>
        <dbReference type="ARBA" id="ARBA00022723"/>
    </source>
</evidence>
<keyword evidence="5 8" id="KW-0408">Iron</keyword>
<dbReference type="Gene3D" id="1.10.630.10">
    <property type="entry name" value="Cytochrome P450"/>
    <property type="match status" value="1"/>
</dbReference>
<dbReference type="Pfam" id="PF00067">
    <property type="entry name" value="p450"/>
    <property type="match status" value="1"/>
</dbReference>
<dbReference type="PROSITE" id="PS00086">
    <property type="entry name" value="CYTOCHROME_P450"/>
    <property type="match status" value="1"/>
</dbReference>
<sequence length="533" mass="61159">MWLPIVVSAVVVAVVVILRYYRKNDDYWEKRGVTFVPRDDIITVIRNMCFKPMHEMALNLRKHGKVVGAFEFRSPFLAIADPELAKEILVKDFHLFASRREDFLTGDPIFDNMVSVLGGETWKRVRTIITPAFTSRKMRKMSHIMNDCAKTVLKTLEKHAVSKEPVDCKRLFGAFTMDVIATSAFATKIDSHNDPDNIFVKNVRKAFGEFTGLRLLLFFFLPNWLRLTFGFRSLPTGDFFQSVTLEVIKERKQKGYKHNDFLQLLMDAADEEIREPEIASNAGFKSIEANEDEADQFGSVTNKDISASLKYTNISQDELIAQCVLFFFVGYETTASTLTFMSYCLASNPDCQEKLIQEVDDAFNKYGHVDHDITRDMKYLDCVISETLRMYPIVAMTERTASADYKLGNTGITIEKGIRVAFLVYAMHYDPELFPEPEKFLPERWFKDDSGKLSHPQYAYLPFGAGPRNCLGMRFALMEIKMGMANFLRHYRFRKAKTLKEPLEYIPGFGLLTVKELPLLIEKRTDLDTPTAS</sequence>
<reference evidence="11 12" key="1">
    <citation type="submission" date="2013-11" db="EMBL/GenBank/DDBJ databases">
        <title>Genome sequencing of Stegodyphus mimosarum.</title>
        <authorList>
            <person name="Bechsgaard J."/>
        </authorList>
    </citation>
    <scope>NUCLEOTIDE SEQUENCE [LARGE SCALE GENOMIC DNA]</scope>
</reference>
<keyword evidence="4 9" id="KW-0560">Oxidoreductase</keyword>
<keyword evidence="3 8" id="KW-0479">Metal-binding</keyword>
<protein>
    <submittedName>
        <fullName evidence="11">Cytochrome P450 3A30</fullName>
    </submittedName>
</protein>
<accession>A0A087V033</accession>
<keyword evidence="10" id="KW-0812">Transmembrane</keyword>
<dbReference type="GO" id="GO:0005506">
    <property type="term" value="F:iron ion binding"/>
    <property type="evidence" value="ECO:0007669"/>
    <property type="project" value="InterPro"/>
</dbReference>
<dbReference type="GO" id="GO:0016705">
    <property type="term" value="F:oxidoreductase activity, acting on paired donors, with incorporation or reduction of molecular oxygen"/>
    <property type="evidence" value="ECO:0007669"/>
    <property type="project" value="InterPro"/>
</dbReference>
<evidence type="ECO:0000256" key="5">
    <source>
        <dbReference type="ARBA" id="ARBA00023004"/>
    </source>
</evidence>
<keyword evidence="10" id="KW-1133">Transmembrane helix</keyword>
<dbReference type="AlphaFoldDB" id="A0A087V033"/>
<evidence type="ECO:0000256" key="7">
    <source>
        <dbReference type="ARBA" id="ARBA00043906"/>
    </source>
</evidence>
<evidence type="ECO:0000256" key="4">
    <source>
        <dbReference type="ARBA" id="ARBA00023002"/>
    </source>
</evidence>
<evidence type="ECO:0000256" key="8">
    <source>
        <dbReference type="PIRSR" id="PIRSR602401-1"/>
    </source>
</evidence>
<comment type="cofactor">
    <cofactor evidence="8">
        <name>heme</name>
        <dbReference type="ChEBI" id="CHEBI:30413"/>
    </cofactor>
</comment>
<dbReference type="PRINTS" id="PR00463">
    <property type="entry name" value="EP450I"/>
</dbReference>
<dbReference type="InterPro" id="IPR036396">
    <property type="entry name" value="Cyt_P450_sf"/>
</dbReference>
<evidence type="ECO:0000256" key="9">
    <source>
        <dbReference type="RuleBase" id="RU000461"/>
    </source>
</evidence>
<dbReference type="EMBL" id="KK122543">
    <property type="protein sequence ID" value="KFM82972.1"/>
    <property type="molecule type" value="Genomic_DNA"/>
</dbReference>
<evidence type="ECO:0000256" key="1">
    <source>
        <dbReference type="ARBA" id="ARBA00010617"/>
    </source>
</evidence>
<dbReference type="OMA" id="QINSHND"/>
<dbReference type="STRING" id="407821.A0A087V033"/>
<dbReference type="PANTHER" id="PTHR24302">
    <property type="entry name" value="CYTOCHROME P450 FAMILY 3"/>
    <property type="match status" value="1"/>
</dbReference>
<dbReference type="GO" id="GO:0008395">
    <property type="term" value="F:steroid hydroxylase activity"/>
    <property type="evidence" value="ECO:0007669"/>
    <property type="project" value="TreeGrafter"/>
</dbReference>
<keyword evidence="2 8" id="KW-0349">Heme</keyword>
<dbReference type="Proteomes" id="UP000054359">
    <property type="component" value="Unassembled WGS sequence"/>
</dbReference>
<keyword evidence="12" id="KW-1185">Reference proteome</keyword>
<dbReference type="PRINTS" id="PR00385">
    <property type="entry name" value="P450"/>
</dbReference>
<feature type="transmembrane region" description="Helical" evidence="10">
    <location>
        <begin position="206"/>
        <end position="225"/>
    </location>
</feature>
<dbReference type="OrthoDB" id="7779621at2759"/>
<organism evidence="11 12">
    <name type="scientific">Stegodyphus mimosarum</name>
    <name type="common">African social velvet spider</name>
    <dbReference type="NCBI Taxonomy" id="407821"/>
    <lineage>
        <taxon>Eukaryota</taxon>
        <taxon>Metazoa</taxon>
        <taxon>Ecdysozoa</taxon>
        <taxon>Arthropoda</taxon>
        <taxon>Chelicerata</taxon>
        <taxon>Arachnida</taxon>
        <taxon>Araneae</taxon>
        <taxon>Araneomorphae</taxon>
        <taxon>Entelegynae</taxon>
        <taxon>Eresoidea</taxon>
        <taxon>Eresidae</taxon>
        <taxon>Stegodyphus</taxon>
    </lineage>
</organism>
<comment type="similarity">
    <text evidence="1 9">Belongs to the cytochrome P450 family.</text>
</comment>
<gene>
    <name evidence="11" type="ORF">X975_00798</name>
</gene>
<dbReference type="GO" id="GO:0020037">
    <property type="term" value="F:heme binding"/>
    <property type="evidence" value="ECO:0007669"/>
    <property type="project" value="InterPro"/>
</dbReference>
<evidence type="ECO:0000313" key="11">
    <source>
        <dbReference type="EMBL" id="KFM82972.1"/>
    </source>
</evidence>
<comment type="function">
    <text evidence="7">Cytochromes P450 are a group of heme-thiolate monooxygenases. They oxidize a variety of structurally unrelated compounds, including steroids, fatty acids, and xenobiotics.</text>
</comment>
<dbReference type="SUPFAM" id="SSF48264">
    <property type="entry name" value="Cytochrome P450"/>
    <property type="match status" value="1"/>
</dbReference>
<name>A0A087V033_STEMI</name>
<keyword evidence="6 9" id="KW-0503">Monooxygenase</keyword>
<feature type="binding site" description="axial binding residue" evidence="8">
    <location>
        <position position="470"/>
    </location>
    <ligand>
        <name>heme</name>
        <dbReference type="ChEBI" id="CHEBI:30413"/>
    </ligand>
    <ligandPart>
        <name>Fe</name>
        <dbReference type="ChEBI" id="CHEBI:18248"/>
    </ligandPart>
</feature>
<proteinExistence type="inferred from homology"/>
<evidence type="ECO:0000256" key="2">
    <source>
        <dbReference type="ARBA" id="ARBA00022617"/>
    </source>
</evidence>